<feature type="region of interest" description="Disordered" evidence="1">
    <location>
        <begin position="64"/>
        <end position="117"/>
    </location>
</feature>
<proteinExistence type="predicted"/>
<comment type="caution">
    <text evidence="2">The sequence shown here is derived from an EMBL/GenBank/DDBJ whole genome shotgun (WGS) entry which is preliminary data.</text>
</comment>
<dbReference type="Proteomes" id="UP000247591">
    <property type="component" value="Unassembled WGS sequence"/>
</dbReference>
<evidence type="ECO:0000313" key="3">
    <source>
        <dbReference type="Proteomes" id="UP000247591"/>
    </source>
</evidence>
<keyword evidence="3" id="KW-1185">Reference proteome</keyword>
<name>A0A318RFR8_WILLI</name>
<dbReference type="EMBL" id="QJSP01000018">
    <property type="protein sequence ID" value="PYE13152.1"/>
    <property type="molecule type" value="Genomic_DNA"/>
</dbReference>
<accession>A0A318RFR8</accession>
<organism evidence="2 3">
    <name type="scientific">Williamsia limnetica</name>
    <dbReference type="NCBI Taxonomy" id="882452"/>
    <lineage>
        <taxon>Bacteria</taxon>
        <taxon>Bacillati</taxon>
        <taxon>Actinomycetota</taxon>
        <taxon>Actinomycetes</taxon>
        <taxon>Mycobacteriales</taxon>
        <taxon>Nocardiaceae</taxon>
        <taxon>Williamsia</taxon>
    </lineage>
</organism>
<gene>
    <name evidence="2" type="ORF">DFR67_11891</name>
</gene>
<evidence type="ECO:0000256" key="1">
    <source>
        <dbReference type="SAM" id="MobiDB-lite"/>
    </source>
</evidence>
<evidence type="ECO:0000313" key="2">
    <source>
        <dbReference type="EMBL" id="PYE13152.1"/>
    </source>
</evidence>
<feature type="compositionally biased region" description="Polar residues" evidence="1">
    <location>
        <begin position="64"/>
        <end position="79"/>
    </location>
</feature>
<protein>
    <submittedName>
        <fullName evidence="2">Uncharacterized protein</fullName>
    </submittedName>
</protein>
<feature type="compositionally biased region" description="Basic residues" evidence="1">
    <location>
        <begin position="108"/>
        <end position="117"/>
    </location>
</feature>
<dbReference type="AlphaFoldDB" id="A0A318RFR8"/>
<reference evidence="2 3" key="1">
    <citation type="submission" date="2018-06" db="EMBL/GenBank/DDBJ databases">
        <title>Genomic Encyclopedia of Type Strains, Phase IV (KMG-IV): sequencing the most valuable type-strain genomes for metagenomic binning, comparative biology and taxonomic classification.</title>
        <authorList>
            <person name="Goeker M."/>
        </authorList>
    </citation>
    <scope>NUCLEOTIDE SEQUENCE [LARGE SCALE GENOMIC DNA]</scope>
    <source>
        <strain evidence="2 3">DSM 45521</strain>
    </source>
</reference>
<sequence>MTYEEGTLGGCFGTVDGQIGTVGGCFGTVDIQIGTLGGCFGTVDGQIGTVGRCFGTVDGGLPGTVTTLGHSGQTSQGRPSRSDERPGPLAATVASETAAIGPLPEPHYRRHAPCRPQ</sequence>